<feature type="region of interest" description="Disordered" evidence="2">
    <location>
        <begin position="466"/>
        <end position="487"/>
    </location>
</feature>
<organism evidence="3 4">
    <name type="scientific">Taibaiella chishuiensis</name>
    <dbReference type="NCBI Taxonomy" id="1434707"/>
    <lineage>
        <taxon>Bacteria</taxon>
        <taxon>Pseudomonadati</taxon>
        <taxon>Bacteroidota</taxon>
        <taxon>Chitinophagia</taxon>
        <taxon>Chitinophagales</taxon>
        <taxon>Chitinophagaceae</taxon>
        <taxon>Taibaiella</taxon>
    </lineage>
</organism>
<dbReference type="OrthoDB" id="977295at2"/>
<proteinExistence type="predicted"/>
<dbReference type="EMBL" id="PYGD01000001">
    <property type="protein sequence ID" value="PSK94099.1"/>
    <property type="molecule type" value="Genomic_DNA"/>
</dbReference>
<feature type="compositionally biased region" description="Polar residues" evidence="2">
    <location>
        <begin position="470"/>
        <end position="481"/>
    </location>
</feature>
<feature type="coiled-coil region" evidence="1">
    <location>
        <begin position="505"/>
        <end position="532"/>
    </location>
</feature>
<evidence type="ECO:0000256" key="1">
    <source>
        <dbReference type="SAM" id="Coils"/>
    </source>
</evidence>
<accession>A0A2P8DA59</accession>
<dbReference type="Proteomes" id="UP000240572">
    <property type="component" value="Unassembled WGS sequence"/>
</dbReference>
<dbReference type="Pfam" id="PF03993">
    <property type="entry name" value="DUF349"/>
    <property type="match status" value="4"/>
</dbReference>
<evidence type="ECO:0000256" key="2">
    <source>
        <dbReference type="SAM" id="MobiDB-lite"/>
    </source>
</evidence>
<name>A0A2P8DA59_9BACT</name>
<keyword evidence="4" id="KW-1185">Reference proteome</keyword>
<dbReference type="RefSeq" id="WP_106520831.1">
    <property type="nucleotide sequence ID" value="NZ_PYGD01000001.1"/>
</dbReference>
<sequence length="532" mass="63074">MTTQQPNAENQITPEKWDELNFDGKHFCSLNDAQEIVLKATAYSQERPLSAITTDNCDTIIAALSEKFKEVTSKLQELDTEWQQTEDKIKVNGKVLRLKEYLNHANAIGDYAPLYENLAEKEKHIQSLFDANYEEKLKLAEQAEALKDSEDWKGATDNFRAIVDHWKNANPAEKNKSDKLWERIENARNHFYERKRLHQDDVEKDMMQNLDLKMEICEKAEKLAQSEDWRKTSDLYKELMDQWKTIGRVASAEKNDELWNRFIAARNVFFDRKKVNFEQIQQEQEANYAVKLALVEKAEAICDNKDWKETTQEMSDMMDTWKKTGRVPYEKADELWNRLQAARDKFFAAKRQSAEEFKVNLEDNYAQKMALLKRAEELQHSDNWKEATDEINDLMQEWKKVGQIPREYGDEIWERFIGARNNFFARKDADRDRRKARFQSQLDGRFQQTQQFLEKIQSEIKEEEEKLNDFRSSLDNTTGSGTKEEELRKHLENLIRQIESKLPARREKEAEVARQLEELKEKRNQKKEERSE</sequence>
<gene>
    <name evidence="3" type="ORF">B0I18_101250</name>
</gene>
<evidence type="ECO:0000313" key="3">
    <source>
        <dbReference type="EMBL" id="PSK94099.1"/>
    </source>
</evidence>
<reference evidence="3 4" key="1">
    <citation type="submission" date="2018-03" db="EMBL/GenBank/DDBJ databases">
        <title>Genomic Encyclopedia of Type Strains, Phase III (KMG-III): the genomes of soil and plant-associated and newly described type strains.</title>
        <authorList>
            <person name="Whitman W."/>
        </authorList>
    </citation>
    <scope>NUCLEOTIDE SEQUENCE [LARGE SCALE GENOMIC DNA]</scope>
    <source>
        <strain evidence="3 4">CGMCC 1.12700</strain>
    </source>
</reference>
<protein>
    <submittedName>
        <fullName evidence="3">Uncharacterized protein DUF349</fullName>
    </submittedName>
</protein>
<keyword evidence="1" id="KW-0175">Coiled coil</keyword>
<evidence type="ECO:0000313" key="4">
    <source>
        <dbReference type="Proteomes" id="UP000240572"/>
    </source>
</evidence>
<comment type="caution">
    <text evidence="3">The sequence shown here is derived from an EMBL/GenBank/DDBJ whole genome shotgun (WGS) entry which is preliminary data.</text>
</comment>
<dbReference type="InterPro" id="IPR007139">
    <property type="entry name" value="DUF349"/>
</dbReference>
<dbReference type="AlphaFoldDB" id="A0A2P8DA59"/>